<dbReference type="NCBIfam" id="NF005994">
    <property type="entry name" value="PRK08118.1"/>
    <property type="match status" value="1"/>
</dbReference>
<evidence type="ECO:0000313" key="1">
    <source>
        <dbReference type="EMBL" id="PKR77049.1"/>
    </source>
</evidence>
<protein>
    <submittedName>
        <fullName evidence="1">AAA family ATPase</fullName>
    </submittedName>
</protein>
<name>A0A2I0QRV8_9BACI</name>
<organism evidence="1 2">
    <name type="scientific">Halalkalibacillus sediminis</name>
    <dbReference type="NCBI Taxonomy" id="2018042"/>
    <lineage>
        <taxon>Bacteria</taxon>
        <taxon>Bacillati</taxon>
        <taxon>Bacillota</taxon>
        <taxon>Bacilli</taxon>
        <taxon>Bacillales</taxon>
        <taxon>Bacillaceae</taxon>
        <taxon>Halalkalibacillus</taxon>
    </lineage>
</organism>
<evidence type="ECO:0000313" key="2">
    <source>
        <dbReference type="Proteomes" id="UP000243524"/>
    </source>
</evidence>
<accession>A0A2I0QRV8</accession>
<proteinExistence type="predicted"/>
<dbReference type="RefSeq" id="WP_101331852.1">
    <property type="nucleotide sequence ID" value="NZ_PJNH01000003.1"/>
</dbReference>
<sequence>MKRIIVLGSSGAGKSQLSRRLGKLMNTEVFHLDSFFWQPGWKAINKDEFINAQMKIVEEDQWIIDGTYLSTLDIRYEKADTIIFLEYPRVKCLYRAISRFLKYRGRKRPDMGKGCPEKIDMEFLKYIWDFPKKNGRKIKAKLSEEEKRTVIHLTSQKETDEFLSNLESYM</sequence>
<dbReference type="InterPro" id="IPR027417">
    <property type="entry name" value="P-loop_NTPase"/>
</dbReference>
<comment type="caution">
    <text evidence="1">The sequence shown here is derived from an EMBL/GenBank/DDBJ whole genome shotgun (WGS) entry which is preliminary data.</text>
</comment>
<dbReference type="PANTHER" id="PTHR37816">
    <property type="entry name" value="YALI0E33011P"/>
    <property type="match status" value="1"/>
</dbReference>
<dbReference type="OrthoDB" id="1201990at2"/>
<dbReference type="AlphaFoldDB" id="A0A2I0QRV8"/>
<dbReference type="PANTHER" id="PTHR37816:SF3">
    <property type="entry name" value="MODULATES DNA TOPOLOGY"/>
    <property type="match status" value="1"/>
</dbReference>
<dbReference type="InterPro" id="IPR052922">
    <property type="entry name" value="Cytidylate_Kinase-2"/>
</dbReference>
<dbReference type="SUPFAM" id="SSF52540">
    <property type="entry name" value="P-loop containing nucleoside triphosphate hydrolases"/>
    <property type="match status" value="1"/>
</dbReference>
<keyword evidence="2" id="KW-1185">Reference proteome</keyword>
<dbReference type="EMBL" id="PJNH01000003">
    <property type="protein sequence ID" value="PKR77049.1"/>
    <property type="molecule type" value="Genomic_DNA"/>
</dbReference>
<reference evidence="1 2" key="1">
    <citation type="submission" date="2017-06" db="EMBL/GenBank/DDBJ databases">
        <title>the draft geome sequence of Illustriluteabacillus marina B3227.</title>
        <authorList>
            <person name="He R.-H."/>
            <person name="Du Z.-J."/>
        </authorList>
    </citation>
    <scope>NUCLEOTIDE SEQUENCE [LARGE SCALE GENOMIC DNA]</scope>
    <source>
        <strain evidence="1 2">B3227</strain>
    </source>
</reference>
<dbReference type="Gene3D" id="3.40.50.300">
    <property type="entry name" value="P-loop containing nucleotide triphosphate hydrolases"/>
    <property type="match status" value="1"/>
</dbReference>
<dbReference type="Proteomes" id="UP000243524">
    <property type="component" value="Unassembled WGS sequence"/>
</dbReference>
<gene>
    <name evidence="1" type="ORF">CEY16_09890</name>
</gene>